<dbReference type="STRING" id="379508.A5E4E2"/>
<dbReference type="OrthoDB" id="202203at2759"/>
<evidence type="ECO:0000256" key="2">
    <source>
        <dbReference type="ARBA" id="ARBA00022630"/>
    </source>
</evidence>
<dbReference type="InterPro" id="IPR036188">
    <property type="entry name" value="FAD/NAD-bd_sf"/>
</dbReference>
<reference evidence="6 7" key="1">
    <citation type="journal article" date="2009" name="Nature">
        <title>Evolution of pathogenicity and sexual reproduction in eight Candida genomes.</title>
        <authorList>
            <person name="Butler G."/>
            <person name="Rasmussen M.D."/>
            <person name="Lin M.F."/>
            <person name="Santos M.A."/>
            <person name="Sakthikumar S."/>
            <person name="Munro C.A."/>
            <person name="Rheinbay E."/>
            <person name="Grabherr M."/>
            <person name="Forche A."/>
            <person name="Reedy J.L."/>
            <person name="Agrafioti I."/>
            <person name="Arnaud M.B."/>
            <person name="Bates S."/>
            <person name="Brown A.J."/>
            <person name="Brunke S."/>
            <person name="Costanzo M.C."/>
            <person name="Fitzpatrick D.A."/>
            <person name="de Groot P.W."/>
            <person name="Harris D."/>
            <person name="Hoyer L.L."/>
            <person name="Hube B."/>
            <person name="Klis F.M."/>
            <person name="Kodira C."/>
            <person name="Lennard N."/>
            <person name="Logue M.E."/>
            <person name="Martin R."/>
            <person name="Neiman A.M."/>
            <person name="Nikolaou E."/>
            <person name="Quail M.A."/>
            <person name="Quinn J."/>
            <person name="Santos M.C."/>
            <person name="Schmitzberger F.F."/>
            <person name="Sherlock G."/>
            <person name="Shah P."/>
            <person name="Silverstein K.A."/>
            <person name="Skrzypek M.S."/>
            <person name="Soll D."/>
            <person name="Staggs R."/>
            <person name="Stansfield I."/>
            <person name="Stumpf M.P."/>
            <person name="Sudbery P.E."/>
            <person name="Srikantha T."/>
            <person name="Zeng Q."/>
            <person name="Berman J."/>
            <person name="Berriman M."/>
            <person name="Heitman J."/>
            <person name="Gow N.A."/>
            <person name="Lorenz M.C."/>
            <person name="Birren B.W."/>
            <person name="Kellis M."/>
            <person name="Cuomo C.A."/>
        </authorList>
    </citation>
    <scope>NUCLEOTIDE SEQUENCE [LARGE SCALE GENOMIC DNA]</scope>
    <source>
        <strain evidence="7">ATCC 11503 / BCRC 21390 / CBS 2605 / JCM 1781 / NBRC 1676 / NRRL YB-4239</strain>
    </source>
</reference>
<evidence type="ECO:0000259" key="5">
    <source>
        <dbReference type="Pfam" id="PF07992"/>
    </source>
</evidence>
<dbReference type="GO" id="GO:0005737">
    <property type="term" value="C:cytoplasm"/>
    <property type="evidence" value="ECO:0007669"/>
    <property type="project" value="TreeGrafter"/>
</dbReference>
<evidence type="ECO:0000256" key="4">
    <source>
        <dbReference type="ARBA" id="ARBA00023002"/>
    </source>
</evidence>
<keyword evidence="3" id="KW-0274">FAD</keyword>
<dbReference type="PANTHER" id="PTHR43735">
    <property type="entry name" value="APOPTOSIS-INDUCING FACTOR 1"/>
    <property type="match status" value="1"/>
</dbReference>
<evidence type="ECO:0000256" key="3">
    <source>
        <dbReference type="ARBA" id="ARBA00022827"/>
    </source>
</evidence>
<dbReference type="eggNOG" id="KOG2495">
    <property type="taxonomic scope" value="Eukaryota"/>
</dbReference>
<dbReference type="EMBL" id="CH981529">
    <property type="protein sequence ID" value="EDK46300.1"/>
    <property type="molecule type" value="Genomic_DNA"/>
</dbReference>
<dbReference type="InParanoid" id="A5E4E2"/>
<name>A5E4E2_LODEL</name>
<feature type="domain" description="FAD/NAD(P)-binding" evidence="5">
    <location>
        <begin position="121"/>
        <end position="415"/>
    </location>
</feature>
<dbReference type="GeneID" id="5231660"/>
<evidence type="ECO:0000313" key="7">
    <source>
        <dbReference type="Proteomes" id="UP000001996"/>
    </source>
</evidence>
<dbReference type="Gene3D" id="3.50.50.100">
    <property type="match status" value="1"/>
</dbReference>
<gene>
    <name evidence="6" type="ORF">LELG_04481</name>
</gene>
<protein>
    <recommendedName>
        <fullName evidence="5">FAD/NAD(P)-binding domain-containing protein</fullName>
    </recommendedName>
</protein>
<dbReference type="PANTHER" id="PTHR43735:SF3">
    <property type="entry name" value="FERROPTOSIS SUPPRESSOR PROTEIN 1"/>
    <property type="match status" value="1"/>
</dbReference>
<keyword evidence="7" id="KW-1185">Reference proteome</keyword>
<organism evidence="6 7">
    <name type="scientific">Lodderomyces elongisporus (strain ATCC 11503 / CBS 2605 / JCM 1781 / NBRC 1676 / NRRL YB-4239)</name>
    <name type="common">Yeast</name>
    <name type="synonym">Saccharomyces elongisporus</name>
    <dbReference type="NCBI Taxonomy" id="379508"/>
    <lineage>
        <taxon>Eukaryota</taxon>
        <taxon>Fungi</taxon>
        <taxon>Dikarya</taxon>
        <taxon>Ascomycota</taxon>
        <taxon>Saccharomycotina</taxon>
        <taxon>Pichiomycetes</taxon>
        <taxon>Debaryomycetaceae</taxon>
        <taxon>Candida/Lodderomyces clade</taxon>
        <taxon>Lodderomyces</taxon>
    </lineage>
</organism>
<dbReference type="SUPFAM" id="SSF51905">
    <property type="entry name" value="FAD/NAD(P)-binding domain"/>
    <property type="match status" value="1"/>
</dbReference>
<dbReference type="OMA" id="GAAMHQG"/>
<dbReference type="Pfam" id="PF07992">
    <property type="entry name" value="Pyr_redox_2"/>
    <property type="match status" value="1"/>
</dbReference>
<comment type="similarity">
    <text evidence="1">Belongs to the FAD-dependent oxidoreductase family.</text>
</comment>
<accession>A5E4E2</accession>
<keyword evidence="4" id="KW-0560">Oxidoreductase</keyword>
<evidence type="ECO:0000256" key="1">
    <source>
        <dbReference type="ARBA" id="ARBA00006442"/>
    </source>
</evidence>
<proteinExistence type="inferred from homology"/>
<dbReference type="Proteomes" id="UP000001996">
    <property type="component" value="Unassembled WGS sequence"/>
</dbReference>
<sequence length="494" mass="54462">MSDIKSSNSSEMFKSILTKTKTLQTLSQPTKLPKLSHKATSLKTNILIVGGSFSGLAVLRLLQTNLQEHFNQARLSSGASNDETAKRISITLVEPRNGLLNILGIPKSIVDTEFAKTQYLPFNKLNHVRFNNIVSSEKPEVYADKENGETWYVDDAAEFPDVEVTFVQGTVTYLDDHKAEYVLNDTKDDTAEGSTATATAASAANETGSIDFDYVVMASGRDRNWPTTPSANTMDEYLQDMNKSRSMIENANIISVVGAGAVGIEIAGDIKLRFPEKTVNLVHPHEVFPPEPLSLEFKRLIQDSIERAGVNIYLNTRIDRTKSSDTGDLITTETGKAIPSEINFWCTAKHNNIAFLSPKIASKYVTHGQINVNEYLQLHSQAIQGQSTNTTLTTTTVPNFFVLGDLVNLPIIKSAGWAMYMGRQTANNITSLIFEDTLIEPLPNLKEMPRGMVLVGGQEEIVSELAGEVSLNHEGYKKEYLDYCIGKIRATLDA</sequence>
<dbReference type="VEuPathDB" id="FungiDB:LELG_04481"/>
<dbReference type="KEGG" id="lel:PVL30_004200"/>
<keyword evidence="2" id="KW-0285">Flavoprotein</keyword>
<dbReference type="HOGENOM" id="CLU_676136_0_0_1"/>
<dbReference type="InterPro" id="IPR023753">
    <property type="entry name" value="FAD/NAD-binding_dom"/>
</dbReference>
<dbReference type="GO" id="GO:0050660">
    <property type="term" value="F:flavin adenine dinucleotide binding"/>
    <property type="evidence" value="ECO:0007669"/>
    <property type="project" value="TreeGrafter"/>
</dbReference>
<dbReference type="GO" id="GO:0004174">
    <property type="term" value="F:electron-transferring-flavoprotein dehydrogenase activity"/>
    <property type="evidence" value="ECO:0007669"/>
    <property type="project" value="TreeGrafter"/>
</dbReference>
<dbReference type="AlphaFoldDB" id="A5E4E2"/>
<evidence type="ECO:0000313" key="6">
    <source>
        <dbReference type="EMBL" id="EDK46300.1"/>
    </source>
</evidence>